<feature type="domain" description="DEAD-box RNA helicase Q" evidence="13">
    <location>
        <begin position="60"/>
        <end position="88"/>
    </location>
</feature>
<evidence type="ECO:0000313" key="16">
    <source>
        <dbReference type="Proteomes" id="UP000274756"/>
    </source>
</evidence>
<dbReference type="PROSITE" id="PS51195">
    <property type="entry name" value="Q_MOTIF"/>
    <property type="match status" value="1"/>
</dbReference>
<dbReference type="SMART" id="SM00487">
    <property type="entry name" value="DEXDc"/>
    <property type="match status" value="1"/>
</dbReference>
<gene>
    <name evidence="14" type="ORF">DME_LOCUS1081</name>
</gene>
<evidence type="ECO:0000256" key="7">
    <source>
        <dbReference type="ARBA" id="ARBA00047984"/>
    </source>
</evidence>
<evidence type="ECO:0000259" key="11">
    <source>
        <dbReference type="PROSITE" id="PS51192"/>
    </source>
</evidence>
<reference evidence="14 16" key="2">
    <citation type="submission" date="2018-11" db="EMBL/GenBank/DDBJ databases">
        <authorList>
            <consortium name="Pathogen Informatics"/>
        </authorList>
    </citation>
    <scope>NUCLEOTIDE SEQUENCE [LARGE SCALE GENOMIC DNA]</scope>
</reference>
<comment type="function">
    <text evidence="9">RNA helicase.</text>
</comment>
<comment type="domain">
    <text evidence="9">The Q motif is unique to and characteristic of the DEAD box family of RNA helicases and controls ATP binding and hydrolysis.</text>
</comment>
<evidence type="ECO:0000313" key="14">
    <source>
        <dbReference type="EMBL" id="VDN51108.1"/>
    </source>
</evidence>
<dbReference type="SMART" id="SM00490">
    <property type="entry name" value="HELICc"/>
    <property type="match status" value="1"/>
</dbReference>
<feature type="short sequence motif" description="Q motif" evidence="8">
    <location>
        <begin position="60"/>
        <end position="88"/>
    </location>
</feature>
<comment type="similarity">
    <text evidence="6">Belongs to the DEAD box helicase family. DDX52/ROK1 subfamily.</text>
</comment>
<dbReference type="Gene3D" id="3.40.50.300">
    <property type="entry name" value="P-loop containing nucleotide triphosphate hydrolases"/>
    <property type="match status" value="2"/>
</dbReference>
<dbReference type="PANTHER" id="PTHR24031">
    <property type="entry name" value="RNA HELICASE"/>
    <property type="match status" value="1"/>
</dbReference>
<evidence type="ECO:0000256" key="5">
    <source>
        <dbReference type="ARBA" id="ARBA00022884"/>
    </source>
</evidence>
<dbReference type="CDD" id="cd17957">
    <property type="entry name" value="DEADc_DDX52"/>
    <property type="match status" value="1"/>
</dbReference>
<keyword evidence="3 9" id="KW-0347">Helicase</keyword>
<dbReference type="SUPFAM" id="SSF52540">
    <property type="entry name" value="P-loop containing nucleoside triphosphate hydrolases"/>
    <property type="match status" value="1"/>
</dbReference>
<dbReference type="AlphaFoldDB" id="A0A0N4UFH2"/>
<protein>
    <recommendedName>
        <fullName evidence="9">ATP-dependent RNA helicase</fullName>
        <ecNumber evidence="9">3.6.4.13</ecNumber>
    </recommendedName>
</protein>
<comment type="catalytic activity">
    <reaction evidence="7 9">
        <text>ATP + H2O = ADP + phosphate + H(+)</text>
        <dbReference type="Rhea" id="RHEA:13065"/>
        <dbReference type="ChEBI" id="CHEBI:15377"/>
        <dbReference type="ChEBI" id="CHEBI:15378"/>
        <dbReference type="ChEBI" id="CHEBI:30616"/>
        <dbReference type="ChEBI" id="CHEBI:43474"/>
        <dbReference type="ChEBI" id="CHEBI:456216"/>
        <dbReference type="EC" id="3.6.4.13"/>
    </reaction>
</comment>
<keyword evidence="5 9" id="KW-0694">RNA-binding</keyword>
<organism evidence="15 17">
    <name type="scientific">Dracunculus medinensis</name>
    <name type="common">Guinea worm</name>
    <dbReference type="NCBI Taxonomy" id="318479"/>
    <lineage>
        <taxon>Eukaryota</taxon>
        <taxon>Metazoa</taxon>
        <taxon>Ecdysozoa</taxon>
        <taxon>Nematoda</taxon>
        <taxon>Chromadorea</taxon>
        <taxon>Rhabditida</taxon>
        <taxon>Spirurina</taxon>
        <taxon>Dracunculoidea</taxon>
        <taxon>Dracunculidae</taxon>
        <taxon>Dracunculus</taxon>
    </lineage>
</organism>
<evidence type="ECO:0000313" key="15">
    <source>
        <dbReference type="Proteomes" id="UP000038040"/>
    </source>
</evidence>
<dbReference type="PROSITE" id="PS51192">
    <property type="entry name" value="HELICASE_ATP_BIND_1"/>
    <property type="match status" value="1"/>
</dbReference>
<evidence type="ECO:0000256" key="9">
    <source>
        <dbReference type="RuleBase" id="RU365068"/>
    </source>
</evidence>
<dbReference type="GO" id="GO:0005524">
    <property type="term" value="F:ATP binding"/>
    <property type="evidence" value="ECO:0007669"/>
    <property type="project" value="UniProtKB-UniRule"/>
</dbReference>
<evidence type="ECO:0000256" key="6">
    <source>
        <dbReference type="ARBA" id="ARBA00024355"/>
    </source>
</evidence>
<dbReference type="InterPro" id="IPR011545">
    <property type="entry name" value="DEAD/DEAH_box_helicase_dom"/>
</dbReference>
<dbReference type="InterPro" id="IPR014001">
    <property type="entry name" value="Helicase_ATP-bd"/>
</dbReference>
<sequence>MAEASQSVFKKLMFGVRRKRKIVDTFESIHKLFLIVLVIKLRKLNFIYVWGEDIPAPIVDFSSIIGIPEQLLKNLQEFDITGPTPIQMQAITIMLQRRDLLASAPTGSGKTLAFVIPLILQIIKRKARLKSQTVHSLYAVILEPTRELSKQTYMQCLKFAQNLPVTCVFMTENEFLDSADIIVSTPNKLAFLLNEPKIKARWLIVDESDRLFETTEGSEKCFRNQLAIIYQACCGKYIRRAFFSATFSYDVEEWCKENILNLSMVCIGERNSTVNTVKQELIFSGSEHGKVLALEYLLRERFEPPALIFVQSKDRARQLISEIGTFRPYIPAALISSEKSEKERDEAIRRFREGTIWVLVCTELMGRGLDLMGVNLVVNFDLPTSIISYIHRIGRTGRAGRSGRAITYFTESDINIVRPIANIIKQAGFSVPEYIFKVRDRKKILRFIPKRKNIGAIKKRKETKNNNSSSENCWFKKNSVKNEPL</sequence>
<evidence type="ECO:0000256" key="1">
    <source>
        <dbReference type="ARBA" id="ARBA00022741"/>
    </source>
</evidence>
<dbReference type="GO" id="GO:0030490">
    <property type="term" value="P:maturation of SSU-rRNA"/>
    <property type="evidence" value="ECO:0007669"/>
    <property type="project" value="InterPro"/>
</dbReference>
<dbReference type="EC" id="3.6.4.13" evidence="9"/>
<dbReference type="GO" id="GO:0003723">
    <property type="term" value="F:RNA binding"/>
    <property type="evidence" value="ECO:0007669"/>
    <property type="project" value="UniProtKB-UniRule"/>
</dbReference>
<dbReference type="PROSITE" id="PS51194">
    <property type="entry name" value="HELICASE_CTER"/>
    <property type="match status" value="1"/>
</dbReference>
<feature type="domain" description="Helicase C-terminal" evidence="12">
    <location>
        <begin position="290"/>
        <end position="439"/>
    </location>
</feature>
<keyword evidence="16" id="KW-1185">Reference proteome</keyword>
<evidence type="ECO:0000313" key="17">
    <source>
        <dbReference type="WBParaSite" id="DME_0000618401-mRNA-1"/>
    </source>
</evidence>
<feature type="domain" description="Helicase ATP-binding" evidence="11">
    <location>
        <begin position="91"/>
        <end position="265"/>
    </location>
</feature>
<evidence type="ECO:0000259" key="13">
    <source>
        <dbReference type="PROSITE" id="PS51195"/>
    </source>
</evidence>
<dbReference type="InterPro" id="IPR014014">
    <property type="entry name" value="RNA_helicase_DEAD_Q_motif"/>
</dbReference>
<keyword evidence="4 9" id="KW-0067">ATP-binding</keyword>
<dbReference type="EMBL" id="UYYG01000013">
    <property type="protein sequence ID" value="VDN51108.1"/>
    <property type="molecule type" value="Genomic_DNA"/>
</dbReference>
<dbReference type="Proteomes" id="UP000274756">
    <property type="component" value="Unassembled WGS sequence"/>
</dbReference>
<keyword evidence="1 9" id="KW-0547">Nucleotide-binding</keyword>
<evidence type="ECO:0000256" key="4">
    <source>
        <dbReference type="ARBA" id="ARBA00022840"/>
    </source>
</evidence>
<feature type="region of interest" description="Disordered" evidence="10">
    <location>
        <begin position="460"/>
        <end position="485"/>
    </location>
</feature>
<dbReference type="InterPro" id="IPR027417">
    <property type="entry name" value="P-loop_NTPase"/>
</dbReference>
<evidence type="ECO:0000259" key="12">
    <source>
        <dbReference type="PROSITE" id="PS51194"/>
    </source>
</evidence>
<dbReference type="WBParaSite" id="DME_0000618401-mRNA-1">
    <property type="protein sequence ID" value="DME_0000618401-mRNA-1"/>
    <property type="gene ID" value="DME_0000618401"/>
</dbReference>
<reference evidence="17" key="1">
    <citation type="submission" date="2017-02" db="UniProtKB">
        <authorList>
            <consortium name="WormBaseParasite"/>
        </authorList>
    </citation>
    <scope>IDENTIFICATION</scope>
</reference>
<dbReference type="STRING" id="318479.A0A0N4UFH2"/>
<dbReference type="Proteomes" id="UP000038040">
    <property type="component" value="Unplaced"/>
</dbReference>
<evidence type="ECO:0000256" key="2">
    <source>
        <dbReference type="ARBA" id="ARBA00022801"/>
    </source>
</evidence>
<proteinExistence type="inferred from homology"/>
<evidence type="ECO:0000256" key="10">
    <source>
        <dbReference type="SAM" id="MobiDB-lite"/>
    </source>
</evidence>
<dbReference type="InterPro" id="IPR001650">
    <property type="entry name" value="Helicase_C-like"/>
</dbReference>
<dbReference type="Pfam" id="PF00270">
    <property type="entry name" value="DEAD"/>
    <property type="match status" value="1"/>
</dbReference>
<evidence type="ECO:0000256" key="8">
    <source>
        <dbReference type="PROSITE-ProRule" id="PRU00552"/>
    </source>
</evidence>
<dbReference type="GO" id="GO:0003724">
    <property type="term" value="F:RNA helicase activity"/>
    <property type="evidence" value="ECO:0007669"/>
    <property type="project" value="UniProtKB-EC"/>
</dbReference>
<accession>A0A0N4UFH2</accession>
<dbReference type="InterPro" id="IPR044764">
    <property type="entry name" value="DDX52/Rok1_DEADc"/>
</dbReference>
<dbReference type="CDD" id="cd18787">
    <property type="entry name" value="SF2_C_DEAD"/>
    <property type="match status" value="1"/>
</dbReference>
<dbReference type="GO" id="GO:0016787">
    <property type="term" value="F:hydrolase activity"/>
    <property type="evidence" value="ECO:0007669"/>
    <property type="project" value="UniProtKB-KW"/>
</dbReference>
<dbReference type="OrthoDB" id="360161at2759"/>
<dbReference type="Pfam" id="PF00271">
    <property type="entry name" value="Helicase_C"/>
    <property type="match status" value="1"/>
</dbReference>
<evidence type="ECO:0000256" key="3">
    <source>
        <dbReference type="ARBA" id="ARBA00022806"/>
    </source>
</evidence>
<keyword evidence="2 9" id="KW-0378">Hydrolase</keyword>
<name>A0A0N4UFH2_DRAME</name>